<organism evidence="9">
    <name type="scientific">Lygus hesperus</name>
    <name type="common">Western plant bug</name>
    <dbReference type="NCBI Taxonomy" id="30085"/>
    <lineage>
        <taxon>Eukaryota</taxon>
        <taxon>Metazoa</taxon>
        <taxon>Ecdysozoa</taxon>
        <taxon>Arthropoda</taxon>
        <taxon>Hexapoda</taxon>
        <taxon>Insecta</taxon>
        <taxon>Pterygota</taxon>
        <taxon>Neoptera</taxon>
        <taxon>Paraneoptera</taxon>
        <taxon>Hemiptera</taxon>
        <taxon>Heteroptera</taxon>
        <taxon>Panheteroptera</taxon>
        <taxon>Cimicomorpha</taxon>
        <taxon>Miridae</taxon>
        <taxon>Mirini</taxon>
        <taxon>Lygus</taxon>
    </lineage>
</organism>
<dbReference type="Gene3D" id="3.40.50.1820">
    <property type="entry name" value="alpha/beta hydrolase"/>
    <property type="match status" value="1"/>
</dbReference>
<dbReference type="EMBL" id="GBHO01001622">
    <property type="protein sequence ID" value="JAG41982.1"/>
    <property type="molecule type" value="Transcribed_RNA"/>
</dbReference>
<dbReference type="ESTHER" id="lyghe-a0a0a9z9l8">
    <property type="family name" value="Neuroligin"/>
</dbReference>
<reference evidence="9" key="1">
    <citation type="journal article" date="2014" name="PLoS ONE">
        <title>Transcriptome-Based Identification of ABC Transporters in the Western Tarnished Plant Bug Lygus hesperus.</title>
        <authorList>
            <person name="Hull J.J."/>
            <person name="Chaney K."/>
            <person name="Geib S.M."/>
            <person name="Fabrick J.A."/>
            <person name="Brent C.S."/>
            <person name="Walsh D."/>
            <person name="Lavine L.C."/>
        </authorList>
    </citation>
    <scope>NUCLEOTIDE SEQUENCE</scope>
</reference>
<feature type="region of interest" description="Disordered" evidence="4">
    <location>
        <begin position="835"/>
        <end position="858"/>
    </location>
</feature>
<dbReference type="PROSITE" id="PS00941">
    <property type="entry name" value="CARBOXYLESTERASE_B_2"/>
    <property type="match status" value="1"/>
</dbReference>
<feature type="compositionally biased region" description="Basic and acidic residues" evidence="4">
    <location>
        <begin position="836"/>
        <end position="845"/>
    </location>
</feature>
<dbReference type="EMBL" id="GBHO01001625">
    <property type="protein sequence ID" value="JAG41979.1"/>
    <property type="molecule type" value="Transcribed_RNA"/>
</dbReference>
<feature type="compositionally biased region" description="Basic and acidic residues" evidence="4">
    <location>
        <begin position="1047"/>
        <end position="1078"/>
    </location>
</feature>
<evidence type="ECO:0000313" key="7">
    <source>
        <dbReference type="EMBL" id="JAG41979.1"/>
    </source>
</evidence>
<evidence type="ECO:0000256" key="4">
    <source>
        <dbReference type="SAM" id="MobiDB-lite"/>
    </source>
</evidence>
<feature type="compositionally biased region" description="Low complexity" evidence="4">
    <location>
        <begin position="1135"/>
        <end position="1173"/>
    </location>
</feature>
<dbReference type="InterPro" id="IPR029058">
    <property type="entry name" value="AB_hydrolase_fold"/>
</dbReference>
<feature type="compositionally biased region" description="Acidic residues" evidence="4">
    <location>
        <begin position="685"/>
        <end position="701"/>
    </location>
</feature>
<evidence type="ECO:0000313" key="9">
    <source>
        <dbReference type="EMBL" id="JAG41982.1"/>
    </source>
</evidence>
<dbReference type="InterPro" id="IPR002018">
    <property type="entry name" value="CarbesteraseB"/>
</dbReference>
<evidence type="ECO:0000256" key="2">
    <source>
        <dbReference type="ARBA" id="ARBA00022729"/>
    </source>
</evidence>
<feature type="region of interest" description="Disordered" evidence="4">
    <location>
        <begin position="957"/>
        <end position="1173"/>
    </location>
</feature>
<keyword evidence="5" id="KW-0472">Membrane</keyword>
<evidence type="ECO:0000256" key="1">
    <source>
        <dbReference type="ARBA" id="ARBA00005964"/>
    </source>
</evidence>
<keyword evidence="2" id="KW-0732">Signal</keyword>
<keyword evidence="5" id="KW-0812">Transmembrane</keyword>
<dbReference type="Pfam" id="PF00135">
    <property type="entry name" value="COesterase"/>
    <property type="match status" value="1"/>
</dbReference>
<feature type="compositionally biased region" description="Polar residues" evidence="4">
    <location>
        <begin position="846"/>
        <end position="856"/>
    </location>
</feature>
<name>A0A0A9Z9M2_LYGHE</name>
<keyword evidence="3" id="KW-0325">Glycoprotein</keyword>
<sequence length="1173" mass="131720">SGFTRSVSVHDDRMRFVLYLFLLFFGAVEGHWTERGKTREVHIQQGLIRGLVAGWDHPNLRSVEIYRGIPYAAAPVGTLRYIPPQSPQPWGDASGPVRMTEEFAPVCPQILPTIERDRKKMTQGQANQLKRIIPYLKAQNEDCLTLNIYAPLQELERDMGMMTKKAVLVFIHGESFSWGSGNPYDGSVLASYGDIIVVTVNYRLGVFGFLKSSSKVSNLGLLDQIAALKWLKDNIWKFGGDNNTITLMGHHTGAVAVNHLMFSPIVIADPTPGLFQRVILMSGSALASWSEMTEPDRNMKSVANQLDCELSTDDSFQECLRDKTVGELLNLNFPDEFGPSVGDMVLPGENVKTSPQYKGFYSRYDMLCGVTENECYDMLDAVSLHNGMLEKDRDKILSEFFNSSFKSYPQLVQKRATEFYSKAGNTFRAQPYYVARDTVLGILNDVRVVNPVIQTALHHSNSNPLAQTFLYVFTHKSSKSEYTGTDESVQGEELPYIFGVPLGGQINHFQSSYNHHEKLLSEVMMTMWSNFVKTGDPNSPRKYNYLTLTARDWAYFEKLKWPIFEAHNQSYYKFALRPSIGSWYRSEYMEFWNSDLPAYLDKHEKNLNEREDNFFFRTPFVKSNPGRPYGREPERPSQVWPDPPSRPFNSGPYGTVINYPSESREKRPGSFYKLPTLKPRVHEVMEEDVPEEPSEAEDSENSEGAKHIDTASSFALSVILIVGVAFVVVNIFLFVFFIRQKRKLCISSNYPGRFGCGPSPSLPESNIEARDEKYEIKSILKSADQLYDAVVKRTEEWPDIYRPGSSSTVTIDPHTKVAEWMGQKVKNTNLKQTNLARERTDRSSDTDNASAATTSKACEKKAVKKVSVAIDATPSARSASVLKQIPIELTKSLDFGRGRFGMGKLRKEGAISEDDSPLPSHKHSLSDPADFPPPPPTASLSERMLSSFNPHSVDINVTSRDEHQPHPMSPEEALDNIKRRNFPKVLPDFPDDEPEGAARLKRMSLPQSAETLKELGRKNPPPPPPRVSTLARKPTSNRNSVPNHMMVQRDIESIHDREKHESKRDKSNKIEKRPEPRVIIKPTLTDPNAKKNPNSKIPRVTSKHTERQPPPSPSAPSKHLQMKDPPKKPPGGVGAKLKVPPVKKTASTETTATSGTSGSSVSSVATVKKSQKE</sequence>
<comment type="similarity">
    <text evidence="1">Belongs to the type-B carboxylesterase/lipase family.</text>
</comment>
<reference evidence="9" key="2">
    <citation type="submission" date="2014-07" db="EMBL/GenBank/DDBJ databases">
        <authorList>
            <person name="Hull J."/>
        </authorList>
    </citation>
    <scope>NUCLEOTIDE SEQUENCE</scope>
</reference>
<protein>
    <submittedName>
        <fullName evidence="9">Neuroligin-4, X-linked</fullName>
    </submittedName>
</protein>
<feature type="region of interest" description="Disordered" evidence="4">
    <location>
        <begin position="685"/>
        <end position="705"/>
    </location>
</feature>
<feature type="domain" description="Carboxylesterase type B" evidence="6">
    <location>
        <begin position="38"/>
        <end position="592"/>
    </location>
</feature>
<keyword evidence="5" id="KW-1133">Transmembrane helix</keyword>
<dbReference type="PANTHER" id="PTHR43903">
    <property type="entry name" value="NEUROLIGIN"/>
    <property type="match status" value="1"/>
</dbReference>
<feature type="region of interest" description="Disordered" evidence="4">
    <location>
        <begin position="909"/>
        <end position="942"/>
    </location>
</feature>
<dbReference type="AlphaFoldDB" id="A0A0A9Z9M2"/>
<dbReference type="InterPro" id="IPR051093">
    <property type="entry name" value="Neuroligin/BSAL"/>
</dbReference>
<dbReference type="SUPFAM" id="SSF53474">
    <property type="entry name" value="alpha/beta-Hydrolases"/>
    <property type="match status" value="1"/>
</dbReference>
<feature type="transmembrane region" description="Helical" evidence="5">
    <location>
        <begin position="714"/>
        <end position="738"/>
    </location>
</feature>
<accession>A0A0A9Z9M2</accession>
<gene>
    <name evidence="9" type="primary">NLGN4X_3</name>
    <name evidence="7" type="synonym">NLGN4X_1</name>
    <name evidence="8" type="synonym">NLGN4X_2</name>
    <name evidence="7" type="ORF">CM83_49381</name>
    <name evidence="8" type="ORF">CM83_49383</name>
    <name evidence="9" type="ORF">CM83_49385</name>
</gene>
<feature type="region of interest" description="Disordered" evidence="4">
    <location>
        <begin position="625"/>
        <end position="646"/>
    </location>
</feature>
<evidence type="ECO:0000256" key="5">
    <source>
        <dbReference type="SAM" id="Phobius"/>
    </source>
</evidence>
<evidence type="ECO:0000313" key="8">
    <source>
        <dbReference type="EMBL" id="JAG41980.1"/>
    </source>
</evidence>
<evidence type="ECO:0000259" key="6">
    <source>
        <dbReference type="Pfam" id="PF00135"/>
    </source>
</evidence>
<evidence type="ECO:0000256" key="3">
    <source>
        <dbReference type="ARBA" id="ARBA00023180"/>
    </source>
</evidence>
<dbReference type="EMBL" id="GBHO01001624">
    <property type="protein sequence ID" value="JAG41980.1"/>
    <property type="molecule type" value="Transcribed_RNA"/>
</dbReference>
<feature type="non-terminal residue" evidence="9">
    <location>
        <position position="1"/>
    </location>
</feature>
<proteinExistence type="inferred from homology"/>
<dbReference type="InterPro" id="IPR019819">
    <property type="entry name" value="Carboxylesterase_B_CS"/>
</dbReference>